<evidence type="ECO:0000313" key="9">
    <source>
        <dbReference type="EMBL" id="GAA6197569.1"/>
    </source>
</evidence>
<evidence type="ECO:0000256" key="6">
    <source>
        <dbReference type="ARBA" id="ARBA00023136"/>
    </source>
</evidence>
<comment type="subcellular location">
    <subcellularLocation>
        <location evidence="1">Cell membrane</location>
        <topology evidence="1">Multi-pass membrane protein</topology>
    </subcellularLocation>
</comment>
<keyword evidence="3" id="KW-1003">Cell membrane</keyword>
<dbReference type="Proteomes" id="UP001441944">
    <property type="component" value="Unassembled WGS sequence"/>
</dbReference>
<feature type="transmembrane region" description="Helical" evidence="7">
    <location>
        <begin position="361"/>
        <end position="381"/>
    </location>
</feature>
<feature type="transmembrane region" description="Helical" evidence="7">
    <location>
        <begin position="269"/>
        <end position="286"/>
    </location>
</feature>
<feature type="transmembrane region" description="Helical" evidence="7">
    <location>
        <begin position="750"/>
        <end position="770"/>
    </location>
</feature>
<feature type="domain" description="ABC3 transporter permease C-terminal" evidence="8">
    <location>
        <begin position="661"/>
        <end position="769"/>
    </location>
</feature>
<keyword evidence="6 7" id="KW-0472">Membrane</keyword>
<feature type="transmembrane region" description="Helical" evidence="7">
    <location>
        <begin position="318"/>
        <end position="341"/>
    </location>
</feature>
<name>A0ABQ0AP91_9RHOB</name>
<feature type="transmembrane region" description="Helical" evidence="7">
    <location>
        <begin position="703"/>
        <end position="730"/>
    </location>
</feature>
<keyword evidence="4 7" id="KW-0812">Transmembrane</keyword>
<dbReference type="PANTHER" id="PTHR30489">
    <property type="entry name" value="LIPOPROTEIN-RELEASING SYSTEM TRANSMEMBRANE PROTEIN LOLE"/>
    <property type="match status" value="1"/>
</dbReference>
<evidence type="ECO:0000259" key="8">
    <source>
        <dbReference type="Pfam" id="PF02687"/>
    </source>
</evidence>
<feature type="domain" description="ABC3 transporter permease C-terminal" evidence="8">
    <location>
        <begin position="273"/>
        <end position="388"/>
    </location>
</feature>
<evidence type="ECO:0000256" key="3">
    <source>
        <dbReference type="ARBA" id="ARBA00022475"/>
    </source>
</evidence>
<keyword evidence="5 7" id="KW-1133">Transmembrane helix</keyword>
<dbReference type="InterPro" id="IPR051447">
    <property type="entry name" value="Lipoprotein-release_system"/>
</dbReference>
<feature type="transmembrane region" description="Helical" evidence="7">
    <location>
        <begin position="434"/>
        <end position="457"/>
    </location>
</feature>
<evidence type="ECO:0000256" key="7">
    <source>
        <dbReference type="SAM" id="Phobius"/>
    </source>
</evidence>
<dbReference type="RefSeq" id="WP_353401230.1">
    <property type="nucleotide sequence ID" value="NZ_BAABWU010000013.1"/>
</dbReference>
<evidence type="ECO:0000256" key="5">
    <source>
        <dbReference type="ARBA" id="ARBA00022989"/>
    </source>
</evidence>
<evidence type="ECO:0000256" key="4">
    <source>
        <dbReference type="ARBA" id="ARBA00022692"/>
    </source>
</evidence>
<evidence type="ECO:0000256" key="1">
    <source>
        <dbReference type="ARBA" id="ARBA00004651"/>
    </source>
</evidence>
<accession>A0ABQ0AP91</accession>
<sequence>MTPLDHKLLRDLWRIKGQALAIGMVIAVGVMMLVMMTGLVSSLGETRAAYYQRYRLADAFVPVKRAPERLASHLAQISGVAAVETRVTGRALIDLPDQSLPVQAQALSLPERRRPALNDIYLTHGRFPALGRTEEIVLLQSFAKAHDLLPGDTLAATMNGSRRQFKIAGLAQSPEFLYVTAPGELVPDDARFGVIWMHRAGLAAAYDLEGAFNEALLGVTRGANVEAVLDRADRLMAPYGGSGGYPLADQFSNRFISEEISGMAAASKGVPPIFLAVAAFLLYIVISRMVQSEREQIGLMKAFGYTDFEVGSHYFKMILAIALGGALAGCLAGIASGRAMIGLYGLYFKFPFLVFRLDPASFVTGVTVSVVSASAGGLWVLRQVFALTPASAMRPPAPPDYSRTQRLGKTLSALLDQPSRMVLRRLTRQPVRMVGAMVGIACGMGLSVAMITIYAGFDRTIDLTFSVVDRSDVSVTFTQPVGEKALFELRRIKGVMQVEPVRQVPVVLRNGLHSYRSAITGLPQKPILNRALDESMAPIQMPKTGVVLSSVLAEILQIKAGEMLTVEVREGRQPELQVPVSAVAQTLLGAPAYMDLTALNQVLREPGRVSGAYLTIDGARSDGIYQTLQDMPTVAGLSLKEDALEAFVVLMNTGAGAMRYVMGAIAFVITFGIVYNAARIAYAERTRDLASLRVIGFSKGEAAFVLLGELAVVTLISLPVGAMLGYYLSFGIAAGFSTDLYQIPAVFDPVSYGQAMLVVVIAAVISGWLVKRDLDRSDLIDALKTRE</sequence>
<proteinExistence type="inferred from homology"/>
<feature type="transmembrane region" description="Helical" evidence="7">
    <location>
        <begin position="20"/>
        <end position="43"/>
    </location>
</feature>
<protein>
    <submittedName>
        <fullName evidence="9">ABC transporter permease</fullName>
    </submittedName>
</protein>
<dbReference type="PANTHER" id="PTHR30489:SF0">
    <property type="entry name" value="LIPOPROTEIN-RELEASING SYSTEM TRANSMEMBRANE PROTEIN LOLE"/>
    <property type="match status" value="1"/>
</dbReference>
<comment type="caution">
    <text evidence="9">The sequence shown here is derived from an EMBL/GenBank/DDBJ whole genome shotgun (WGS) entry which is preliminary data.</text>
</comment>
<dbReference type="Pfam" id="PF02687">
    <property type="entry name" value="FtsX"/>
    <property type="match status" value="2"/>
</dbReference>
<gene>
    <name evidence="9" type="ORF">NBRC116598_30130</name>
</gene>
<dbReference type="EMBL" id="BAABWU010000013">
    <property type="protein sequence ID" value="GAA6197569.1"/>
    <property type="molecule type" value="Genomic_DNA"/>
</dbReference>
<keyword evidence="10" id="KW-1185">Reference proteome</keyword>
<dbReference type="InterPro" id="IPR003838">
    <property type="entry name" value="ABC3_permease_C"/>
</dbReference>
<comment type="similarity">
    <text evidence="2">Belongs to the ABC-4 integral membrane protein family. LolC/E subfamily.</text>
</comment>
<evidence type="ECO:0000256" key="2">
    <source>
        <dbReference type="ARBA" id="ARBA00005236"/>
    </source>
</evidence>
<reference evidence="9 10" key="1">
    <citation type="submission" date="2024-04" db="EMBL/GenBank/DDBJ databases">
        <title>Draft genome sequence of Pseudophaeobacter arcticus NBRC 116598.</title>
        <authorList>
            <person name="Miyakawa T."/>
            <person name="Kusuya Y."/>
            <person name="Miura T."/>
        </authorList>
    </citation>
    <scope>NUCLEOTIDE SEQUENCE [LARGE SCALE GENOMIC DNA]</scope>
    <source>
        <strain evidence="9 10">SU-CL00105</strain>
    </source>
</reference>
<organism evidence="9 10">
    <name type="scientific">Pseudophaeobacter arcticus</name>
    <dbReference type="NCBI Taxonomy" id="385492"/>
    <lineage>
        <taxon>Bacteria</taxon>
        <taxon>Pseudomonadati</taxon>
        <taxon>Pseudomonadota</taxon>
        <taxon>Alphaproteobacteria</taxon>
        <taxon>Rhodobacterales</taxon>
        <taxon>Paracoccaceae</taxon>
        <taxon>Pseudophaeobacter</taxon>
    </lineage>
</organism>
<feature type="transmembrane region" description="Helical" evidence="7">
    <location>
        <begin position="660"/>
        <end position="682"/>
    </location>
</feature>
<evidence type="ECO:0000313" key="10">
    <source>
        <dbReference type="Proteomes" id="UP001441944"/>
    </source>
</evidence>